<keyword evidence="11" id="KW-1133">Transmembrane helix</keyword>
<evidence type="ECO:0000256" key="14">
    <source>
        <dbReference type="ARBA" id="ARBA00048202"/>
    </source>
</evidence>
<evidence type="ECO:0000256" key="7">
    <source>
        <dbReference type="ARBA" id="ARBA00022519"/>
    </source>
</evidence>
<comment type="catalytic activity">
    <reaction evidence="14 15">
        <text>NAD(+) + NADPH + H(+)(in) = NADH + NADP(+) + H(+)(out)</text>
        <dbReference type="Rhea" id="RHEA:47992"/>
        <dbReference type="ChEBI" id="CHEBI:15378"/>
        <dbReference type="ChEBI" id="CHEBI:57540"/>
        <dbReference type="ChEBI" id="CHEBI:57783"/>
        <dbReference type="ChEBI" id="CHEBI:57945"/>
        <dbReference type="ChEBI" id="CHEBI:58349"/>
        <dbReference type="EC" id="7.1.1.1"/>
    </reaction>
</comment>
<protein>
    <recommendedName>
        <fullName evidence="5 15">NAD(P) transhydrogenase subunit beta</fullName>
        <ecNumber evidence="4 15">7.1.1.1</ecNumber>
    </recommendedName>
    <alternativeName>
        <fullName evidence="15">Nicotinamide nucleotide transhydrogenase subunit beta</fullName>
    </alternativeName>
</protein>
<dbReference type="RefSeq" id="WP_068750073.1">
    <property type="nucleotide sequence ID" value="NZ_LR214441.1"/>
</dbReference>
<keyword evidence="8" id="KW-0812">Transmembrane</keyword>
<organism evidence="16 17">
    <name type="scientific">Tessaracoccus lapidicaptus</name>
    <dbReference type="NCBI Taxonomy" id="1427523"/>
    <lineage>
        <taxon>Bacteria</taxon>
        <taxon>Bacillati</taxon>
        <taxon>Actinomycetota</taxon>
        <taxon>Actinomycetes</taxon>
        <taxon>Propionibacteriales</taxon>
        <taxon>Propionibacteriaceae</taxon>
        <taxon>Tessaracoccus</taxon>
    </lineage>
</organism>
<reference evidence="17" key="1">
    <citation type="submission" date="2016-07" db="EMBL/GenBank/DDBJ databases">
        <authorList>
            <person name="Florea S."/>
            <person name="Webb J.S."/>
            <person name="Jaromczyk J."/>
            <person name="Schardl C.L."/>
        </authorList>
    </citation>
    <scope>NUCLEOTIDE SEQUENCE [LARGE SCALE GENOMIC DNA]</scope>
    <source>
        <strain evidence="17">IPBSL-7</strain>
    </source>
</reference>
<dbReference type="Proteomes" id="UP000093501">
    <property type="component" value="Unassembled WGS sequence"/>
</dbReference>
<evidence type="ECO:0000313" key="17">
    <source>
        <dbReference type="Proteomes" id="UP000093501"/>
    </source>
</evidence>
<accession>A0A1C0AR59</accession>
<dbReference type="EMBL" id="MBQD01000005">
    <property type="protein sequence ID" value="OCL36878.1"/>
    <property type="molecule type" value="Genomic_DNA"/>
</dbReference>
<evidence type="ECO:0000256" key="9">
    <source>
        <dbReference type="ARBA" id="ARBA00022857"/>
    </source>
</evidence>
<comment type="function">
    <text evidence="1 15">The transhydrogenation between NADH and NADP is coupled to respiration and ATP hydrolysis and functions as a proton pump across the membrane.</text>
</comment>
<evidence type="ECO:0000256" key="4">
    <source>
        <dbReference type="ARBA" id="ARBA00012943"/>
    </source>
</evidence>
<dbReference type="SUPFAM" id="SSF52467">
    <property type="entry name" value="DHS-like NAD/FAD-binding domain"/>
    <property type="match status" value="1"/>
</dbReference>
<dbReference type="FunFam" id="3.40.50.1220:FF:000002">
    <property type="entry name" value="NAD(P) transhydrogenase subunit beta"/>
    <property type="match status" value="1"/>
</dbReference>
<dbReference type="EC" id="7.1.1.1" evidence="4 15"/>
<dbReference type="InterPro" id="IPR034300">
    <property type="entry name" value="PNTB-like"/>
</dbReference>
<dbReference type="InterPro" id="IPR029035">
    <property type="entry name" value="DHS-like_NAD/FAD-binding_dom"/>
</dbReference>
<evidence type="ECO:0000256" key="12">
    <source>
        <dbReference type="ARBA" id="ARBA00023027"/>
    </source>
</evidence>
<evidence type="ECO:0000256" key="8">
    <source>
        <dbReference type="ARBA" id="ARBA00022692"/>
    </source>
</evidence>
<evidence type="ECO:0000256" key="3">
    <source>
        <dbReference type="ARBA" id="ARBA00007919"/>
    </source>
</evidence>
<evidence type="ECO:0000256" key="5">
    <source>
        <dbReference type="ARBA" id="ARBA00014581"/>
    </source>
</evidence>
<proteinExistence type="inferred from homology"/>
<dbReference type="PANTHER" id="PTHR44758">
    <property type="entry name" value="NAD(P) TRANSHYDROGENASE SUBUNIT BETA"/>
    <property type="match status" value="1"/>
</dbReference>
<evidence type="ECO:0000256" key="1">
    <source>
        <dbReference type="ARBA" id="ARBA00003943"/>
    </source>
</evidence>
<evidence type="ECO:0000256" key="13">
    <source>
        <dbReference type="ARBA" id="ARBA00023136"/>
    </source>
</evidence>
<dbReference type="GO" id="GO:0005886">
    <property type="term" value="C:plasma membrane"/>
    <property type="evidence" value="ECO:0007669"/>
    <property type="project" value="UniProtKB-SubCell"/>
</dbReference>
<dbReference type="Pfam" id="PF02233">
    <property type="entry name" value="PNTB"/>
    <property type="match status" value="1"/>
</dbReference>
<evidence type="ECO:0000256" key="6">
    <source>
        <dbReference type="ARBA" id="ARBA00022475"/>
    </source>
</evidence>
<dbReference type="Gene3D" id="3.40.50.1220">
    <property type="entry name" value="TPP-binding domain"/>
    <property type="match status" value="1"/>
</dbReference>
<sequence>MLDNIVFGGYIAAALLFILSIVGLGKQETARSGNAFGIAGMTLAVLATVIHTFTREWNTVGFVLLLVALAIAFTVGLLYSTRVAMTGLPGLVALFNAFGGQASAAVGINSALQVESYPVLSDQIVHGVTVWAAVVVGALTFSGSIVAFGKLGGRITSRPVVLSARWLVMGLLGVGLVGSLAWYLAAPNIWPLVIAHVLGYLFGILMVLAIGGADMPVVVSFLNSFSGWAGALSGFAIGSDLLVVAGTIVGMSGIILSIVMARGMNRSIANVLLGGFGTADSTGAAVAMLDADGNPLQAVSAGADEVAGWLREADSVIIAPGYGMAVAQAQHPVAELTRRLIAQGKTVRFAIHPVAGRLPGHMNVLLAEARVPYDIVLEMDEINDDFPRTDVVLVIGANDTVNPAAMEAGSPISGMPVLHVWESRQVVVFKRSMAAGYSGVENPLFVRENTAMLFGDAKASAEALVHAVGAPAAV</sequence>
<dbReference type="GO" id="GO:0050661">
    <property type="term" value="F:NADP binding"/>
    <property type="evidence" value="ECO:0007669"/>
    <property type="project" value="InterPro"/>
</dbReference>
<keyword evidence="17" id="KW-1185">Reference proteome</keyword>
<evidence type="ECO:0000256" key="2">
    <source>
        <dbReference type="ARBA" id="ARBA00004429"/>
    </source>
</evidence>
<keyword evidence="12 15" id="KW-0520">NAD</keyword>
<dbReference type="PANTHER" id="PTHR44758:SF1">
    <property type="entry name" value="NAD(P) TRANSHYDROGENASE SUBUNIT BETA"/>
    <property type="match status" value="1"/>
</dbReference>
<comment type="subcellular location">
    <subcellularLocation>
        <location evidence="2">Cell inner membrane</location>
        <topology evidence="2">Multi-pass membrane protein</topology>
    </subcellularLocation>
</comment>
<name>A0A1C0AR59_9ACTN</name>
<evidence type="ECO:0000256" key="10">
    <source>
        <dbReference type="ARBA" id="ARBA00022967"/>
    </source>
</evidence>
<keyword evidence="7 15" id="KW-0997">Cell inner membrane</keyword>
<keyword evidence="13 15" id="KW-0472">Membrane</keyword>
<keyword evidence="10 15" id="KW-1278">Translocase</keyword>
<evidence type="ECO:0000256" key="15">
    <source>
        <dbReference type="PIRNR" id="PIRNR000204"/>
    </source>
</evidence>
<evidence type="ECO:0000313" key="16">
    <source>
        <dbReference type="EMBL" id="OCL36878.1"/>
    </source>
</evidence>
<dbReference type="AlphaFoldDB" id="A0A1C0AR59"/>
<comment type="similarity">
    <text evidence="3 15">Belongs to the PNT beta subunit family.</text>
</comment>
<dbReference type="GO" id="GO:0008750">
    <property type="term" value="F:proton-translocating NAD(P)+ transhydrogenase activity"/>
    <property type="evidence" value="ECO:0007669"/>
    <property type="project" value="UniProtKB-EC"/>
</dbReference>
<keyword evidence="6 15" id="KW-1003">Cell membrane</keyword>
<gene>
    <name evidence="16" type="primary">pntB</name>
    <name evidence="16" type="ORF">BCR15_13145</name>
</gene>
<dbReference type="PIRSF" id="PIRSF000204">
    <property type="entry name" value="PNTB"/>
    <property type="match status" value="1"/>
</dbReference>
<comment type="caution">
    <text evidence="16">The sequence shown here is derived from an EMBL/GenBank/DDBJ whole genome shotgun (WGS) entry which is preliminary data.</text>
</comment>
<dbReference type="InterPro" id="IPR012136">
    <property type="entry name" value="NADH_DH_b"/>
</dbReference>
<keyword evidence="9 15" id="KW-0521">NADP</keyword>
<evidence type="ECO:0000256" key="11">
    <source>
        <dbReference type="ARBA" id="ARBA00022989"/>
    </source>
</evidence>